<dbReference type="InterPro" id="IPR017441">
    <property type="entry name" value="Protein_kinase_ATP_BS"/>
</dbReference>
<evidence type="ECO:0000256" key="1">
    <source>
        <dbReference type="ARBA" id="ARBA00022741"/>
    </source>
</evidence>
<dbReference type="InterPro" id="IPR011717">
    <property type="entry name" value="TPR-4"/>
</dbReference>
<evidence type="ECO:0000256" key="2">
    <source>
        <dbReference type="ARBA" id="ARBA00022840"/>
    </source>
</evidence>
<sequence length="1165" mass="127544">MRADWEPGTTVLREFTVERVLGAGGFGHVALVRSQSSGERYAAKRLHSDDLEQQGHLIAEAQRWIQLPTHPHITACRFTRTVGDQLVVFSEFVPGGSLAERIRSGRLHDDDAVATLRRILVVAAQVAHGLDAAHATGLLHLDVKPDNILFGADDAAKLTDFGLADIPQESMRLRTELRMAVDHIVDDQRVDPKRLRAMKEALSKKLMPEYENLPGLTTPRPQGHSPAYASPEQCDGLPAGPAADVWSWALTLLEMLVGERTWPNGAVAPLVLKEACRAPLTANSVPIPASLAELLATCFHEEPRARPASLRQLGVRIRDIAEQETGPWPAGDAPPRPSLMSSHQGQRGTRHSGTGARFAHPEEFLRYAYTTAGLDENAAVAYWPSGSGSHKARLLEDLRGLSEAWRVMAEIPDGARPDLGIMRARCAAGMSEVQSELGDLTGAIASLRTSVRVLDRLPEEEVREDLPRMLNGLAILLRRDGEVDESLRVADQAIEASKALNDGTGANSVLGMALLTKANTVLRIEEAEPLYEASLRACHGAGNEEHEAKVVANLASRLGAKGASDRAVGLWSRADRLLAAFDATDRPDLQAVRAALWLDRSALSPSESNARYQCALRAAKLLAPLVRAGLHSHVGELGRAFFLLGAWSERRGQIHKALSGYHQASRYLAAAVLRDGRSELTSELAQAYSHEANLIGTLEGAELALRPAQRAVDMWRLAVEREGVGARGQSLGEALLTLAQILKDLGRLDESDAWTEDGLRIVDDPQYPAAGSCGVTKAGLYRIRAVVLRRRGRLDEALRRCRGALDALPDSEGRHEVRMRILTLQTIGNIHTDRDAFRSALEVREATMAVIEHYVQNGVLGAPDLADGFHRVAAARIRYGLVDEGAEAARMSLIVYEQLLARGRTELRLEAIRTRTALASALTRIGALEDAALQSEKAIQAYQELPDTDVALEAATREEADSAFGIVGEGHSAEQPTGAQWRDRLVRLFSDQLADLRRTLDSGPDDMKGHLAWHESVHSTAAVLATAGRPDEASVLLEMNGGEVAWLARKFPSDQVEWLKGRSGHLLGLYSLQCRRGGAAERGFRTAVDSFRVLRWERRRDEFAEPWLEAYIGWAAARTAEGDDAGAEAVVQEMRQCAERIRPLQAPHWDRRTAETLRFFRERRG</sequence>
<keyword evidence="6" id="KW-0808">Transferase</keyword>
<evidence type="ECO:0000256" key="3">
    <source>
        <dbReference type="PROSITE-ProRule" id="PRU10141"/>
    </source>
</evidence>
<dbReference type="PROSITE" id="PS00107">
    <property type="entry name" value="PROTEIN_KINASE_ATP"/>
    <property type="match status" value="1"/>
</dbReference>
<dbReference type="SMART" id="SM00220">
    <property type="entry name" value="S_TKc"/>
    <property type="match status" value="1"/>
</dbReference>
<protein>
    <submittedName>
        <fullName evidence="6">Serine/threonine protein kinase</fullName>
    </submittedName>
</protein>
<reference evidence="6" key="1">
    <citation type="submission" date="2021-09" db="EMBL/GenBank/DDBJ databases">
        <title>Complete genome sequence and metabolic characterization of Streptomyces tanashiensis DSM 731 the producer of antibacterial Kalafungin and diverse secondary metabolites.</title>
        <authorList>
            <person name="Abbasi M.N."/>
            <person name="Anwar M.N."/>
            <person name="Alam K."/>
            <person name="Shoaib M."/>
            <person name="Lin Z."/>
            <person name="Hayat M."/>
            <person name="Ali M.I."/>
            <person name="Malik H.M.T."/>
            <person name="Ahmed I."/>
            <person name="Li A."/>
            <person name="Hailong Wang H."/>
            <person name="Zhang Y."/>
        </authorList>
    </citation>
    <scope>NUCLEOTIDE SEQUENCE</scope>
    <source>
        <strain evidence="6">Kala</strain>
    </source>
</reference>
<dbReference type="InterPro" id="IPR008271">
    <property type="entry name" value="Ser/Thr_kinase_AS"/>
</dbReference>
<dbReference type="Gene3D" id="1.10.510.10">
    <property type="entry name" value="Transferase(Phosphotransferase) domain 1"/>
    <property type="match status" value="1"/>
</dbReference>
<feature type="binding site" evidence="3">
    <location>
        <position position="44"/>
    </location>
    <ligand>
        <name>ATP</name>
        <dbReference type="ChEBI" id="CHEBI:30616"/>
    </ligand>
</feature>
<evidence type="ECO:0000259" key="5">
    <source>
        <dbReference type="PROSITE" id="PS50011"/>
    </source>
</evidence>
<dbReference type="CDD" id="cd14014">
    <property type="entry name" value="STKc_PknB_like"/>
    <property type="match status" value="1"/>
</dbReference>
<keyword evidence="6" id="KW-0418">Kinase</keyword>
<feature type="domain" description="Protein kinase" evidence="5">
    <location>
        <begin position="15"/>
        <end position="329"/>
    </location>
</feature>
<dbReference type="SUPFAM" id="SSF56112">
    <property type="entry name" value="Protein kinase-like (PK-like)"/>
    <property type="match status" value="1"/>
</dbReference>
<dbReference type="Gene3D" id="3.30.200.20">
    <property type="entry name" value="Phosphorylase Kinase, domain 1"/>
    <property type="match status" value="1"/>
</dbReference>
<dbReference type="GO" id="GO:0004674">
    <property type="term" value="F:protein serine/threonine kinase activity"/>
    <property type="evidence" value="ECO:0007669"/>
    <property type="project" value="UniProtKB-KW"/>
</dbReference>
<dbReference type="InterPro" id="IPR011009">
    <property type="entry name" value="Kinase-like_dom_sf"/>
</dbReference>
<dbReference type="PROSITE" id="PS50011">
    <property type="entry name" value="PROTEIN_KINASE_DOM"/>
    <property type="match status" value="1"/>
</dbReference>
<dbReference type="Proteomes" id="UP001164506">
    <property type="component" value="Chromosome"/>
</dbReference>
<dbReference type="SUPFAM" id="SSF48452">
    <property type="entry name" value="TPR-like"/>
    <property type="match status" value="2"/>
</dbReference>
<evidence type="ECO:0000313" key="7">
    <source>
        <dbReference type="Proteomes" id="UP001164506"/>
    </source>
</evidence>
<keyword evidence="2 3" id="KW-0067">ATP-binding</keyword>
<keyword evidence="6" id="KW-0723">Serine/threonine-protein kinase</keyword>
<gene>
    <name evidence="6" type="ORF">LDH80_03645</name>
</gene>
<dbReference type="EMBL" id="CP084204">
    <property type="protein sequence ID" value="UZX19871.1"/>
    <property type="molecule type" value="Genomic_DNA"/>
</dbReference>
<accession>A0ABY6QPZ3</accession>
<dbReference type="InterPro" id="IPR011990">
    <property type="entry name" value="TPR-like_helical_dom_sf"/>
</dbReference>
<dbReference type="Gene3D" id="1.25.40.10">
    <property type="entry name" value="Tetratricopeptide repeat domain"/>
    <property type="match status" value="2"/>
</dbReference>
<dbReference type="InterPro" id="IPR053235">
    <property type="entry name" value="Ser_Thr_kinase"/>
</dbReference>
<dbReference type="Pfam" id="PF00069">
    <property type="entry name" value="Pkinase"/>
    <property type="match status" value="1"/>
</dbReference>
<dbReference type="GeneID" id="95598506"/>
<keyword evidence="1 3" id="KW-0547">Nucleotide-binding</keyword>
<dbReference type="InterPro" id="IPR019734">
    <property type="entry name" value="TPR_rpt"/>
</dbReference>
<organism evidence="6 7">
    <name type="scientific">Streptomyces tanashiensis</name>
    <dbReference type="NCBI Taxonomy" id="67367"/>
    <lineage>
        <taxon>Bacteria</taxon>
        <taxon>Bacillati</taxon>
        <taxon>Actinomycetota</taxon>
        <taxon>Actinomycetes</taxon>
        <taxon>Kitasatosporales</taxon>
        <taxon>Streptomycetaceae</taxon>
        <taxon>Streptomyces</taxon>
    </lineage>
</organism>
<dbReference type="PANTHER" id="PTHR24361">
    <property type="entry name" value="MITOGEN-ACTIVATED KINASE KINASE KINASE"/>
    <property type="match status" value="1"/>
</dbReference>
<dbReference type="SMART" id="SM00028">
    <property type="entry name" value="TPR"/>
    <property type="match status" value="3"/>
</dbReference>
<proteinExistence type="predicted"/>
<feature type="region of interest" description="Disordered" evidence="4">
    <location>
        <begin position="321"/>
        <end position="355"/>
    </location>
</feature>
<keyword evidence="7" id="KW-1185">Reference proteome</keyword>
<dbReference type="RefSeq" id="WP_267258087.1">
    <property type="nucleotide sequence ID" value="NZ_CP084204.1"/>
</dbReference>
<evidence type="ECO:0000256" key="4">
    <source>
        <dbReference type="SAM" id="MobiDB-lite"/>
    </source>
</evidence>
<name>A0ABY6QPZ3_9ACTN</name>
<dbReference type="Pfam" id="PF07721">
    <property type="entry name" value="TPR_4"/>
    <property type="match status" value="1"/>
</dbReference>
<dbReference type="PROSITE" id="PS00108">
    <property type="entry name" value="PROTEIN_KINASE_ST"/>
    <property type="match status" value="1"/>
</dbReference>
<evidence type="ECO:0000313" key="6">
    <source>
        <dbReference type="EMBL" id="UZX19871.1"/>
    </source>
</evidence>
<dbReference type="InterPro" id="IPR000719">
    <property type="entry name" value="Prot_kinase_dom"/>
</dbReference>